<name>A0AAV7ZI97_9EUKA</name>
<dbReference type="CDD" id="cd00876">
    <property type="entry name" value="Ras"/>
    <property type="match status" value="1"/>
</dbReference>
<feature type="coiled-coil region" evidence="10">
    <location>
        <begin position="161"/>
        <end position="191"/>
    </location>
</feature>
<keyword evidence="9" id="KW-0636">Prenylation</keyword>
<dbReference type="SMART" id="SM00173">
    <property type="entry name" value="RAS"/>
    <property type="match status" value="1"/>
</dbReference>
<dbReference type="GO" id="GO:0007165">
    <property type="term" value="P:signal transduction"/>
    <property type="evidence" value="ECO:0007669"/>
    <property type="project" value="InterPro"/>
</dbReference>
<keyword evidence="3" id="KW-1003">Cell membrane</keyword>
<dbReference type="PROSITE" id="PS51421">
    <property type="entry name" value="RAS"/>
    <property type="match status" value="1"/>
</dbReference>
<dbReference type="InterPro" id="IPR027417">
    <property type="entry name" value="P-loop_NTPase"/>
</dbReference>
<keyword evidence="10" id="KW-0175">Coiled coil</keyword>
<dbReference type="GO" id="GO:0005525">
    <property type="term" value="F:GTP binding"/>
    <property type="evidence" value="ECO:0007669"/>
    <property type="project" value="UniProtKB-KW"/>
</dbReference>
<dbReference type="SMART" id="SM00175">
    <property type="entry name" value="RAB"/>
    <property type="match status" value="1"/>
</dbReference>
<dbReference type="PANTHER" id="PTHR24070">
    <property type="entry name" value="RAS, DI-RAS, AND RHEB FAMILY MEMBERS OF SMALL GTPASE SUPERFAMILY"/>
    <property type="match status" value="1"/>
</dbReference>
<accession>A0AAV7ZI97</accession>
<dbReference type="SMART" id="SM00174">
    <property type="entry name" value="RHO"/>
    <property type="match status" value="1"/>
</dbReference>
<dbReference type="Proteomes" id="UP001146793">
    <property type="component" value="Unassembled WGS sequence"/>
</dbReference>
<dbReference type="AlphaFoldDB" id="A0AAV7ZI97"/>
<dbReference type="EMBL" id="JANTQA010000030">
    <property type="protein sequence ID" value="KAJ3440452.1"/>
    <property type="molecule type" value="Genomic_DNA"/>
</dbReference>
<keyword evidence="5" id="KW-0547">Nucleotide-binding</keyword>
<gene>
    <name evidence="11" type="ORF">M0812_14120</name>
</gene>
<comment type="subcellular location">
    <subcellularLocation>
        <location evidence="1">Cell membrane</location>
        <topology evidence="1">Lipid-anchor</topology>
    </subcellularLocation>
</comment>
<dbReference type="Gene3D" id="3.40.50.300">
    <property type="entry name" value="P-loop containing nucleotide triphosphate hydrolases"/>
    <property type="match status" value="1"/>
</dbReference>
<dbReference type="Pfam" id="PF00071">
    <property type="entry name" value="Ras"/>
    <property type="match status" value="1"/>
</dbReference>
<evidence type="ECO:0000256" key="8">
    <source>
        <dbReference type="ARBA" id="ARBA00023288"/>
    </source>
</evidence>
<dbReference type="InterPro" id="IPR001806">
    <property type="entry name" value="Small_GTPase"/>
</dbReference>
<comment type="caution">
    <text evidence="11">The sequence shown here is derived from an EMBL/GenBank/DDBJ whole genome shotgun (WGS) entry which is preliminary data.</text>
</comment>
<dbReference type="NCBIfam" id="TIGR00231">
    <property type="entry name" value="small_GTP"/>
    <property type="match status" value="1"/>
</dbReference>
<evidence type="ECO:0000256" key="5">
    <source>
        <dbReference type="ARBA" id="ARBA00022741"/>
    </source>
</evidence>
<keyword evidence="7" id="KW-0472">Membrane</keyword>
<evidence type="ECO:0000256" key="7">
    <source>
        <dbReference type="ARBA" id="ARBA00023136"/>
    </source>
</evidence>
<dbReference type="SMART" id="SM00176">
    <property type="entry name" value="RAN"/>
    <property type="match status" value="1"/>
</dbReference>
<evidence type="ECO:0000313" key="11">
    <source>
        <dbReference type="EMBL" id="KAJ3440452.1"/>
    </source>
</evidence>
<evidence type="ECO:0000256" key="1">
    <source>
        <dbReference type="ARBA" id="ARBA00004193"/>
    </source>
</evidence>
<dbReference type="SUPFAM" id="SSF52540">
    <property type="entry name" value="P-loop containing nucleoside triphosphate hydrolases"/>
    <property type="match status" value="1"/>
</dbReference>
<evidence type="ECO:0000256" key="2">
    <source>
        <dbReference type="ARBA" id="ARBA00008344"/>
    </source>
</evidence>
<reference evidence="11" key="1">
    <citation type="submission" date="2022-08" db="EMBL/GenBank/DDBJ databases">
        <title>Novel sulphate-reducing endosymbionts in the free-living metamonad Anaeramoeba.</title>
        <authorList>
            <person name="Jerlstrom-Hultqvist J."/>
            <person name="Cepicka I."/>
            <person name="Gallot-Lavallee L."/>
            <person name="Salas-Leiva D."/>
            <person name="Curtis B.A."/>
            <person name="Zahonova K."/>
            <person name="Pipaliya S."/>
            <person name="Dacks J."/>
            <person name="Roger A.J."/>
        </authorList>
    </citation>
    <scope>NUCLEOTIDE SEQUENCE</scope>
    <source>
        <strain evidence="11">Busselton2</strain>
    </source>
</reference>
<dbReference type="FunFam" id="3.40.50.300:FF:000080">
    <property type="entry name" value="Ras-like GTPase Ras1"/>
    <property type="match status" value="1"/>
</dbReference>
<evidence type="ECO:0000256" key="6">
    <source>
        <dbReference type="ARBA" id="ARBA00023134"/>
    </source>
</evidence>
<dbReference type="PROSITE" id="PS51419">
    <property type="entry name" value="RAB"/>
    <property type="match status" value="1"/>
</dbReference>
<protein>
    <submittedName>
        <fullName evidence="11">Ras-like protein rasb</fullName>
    </submittedName>
</protein>
<dbReference type="InterPro" id="IPR020849">
    <property type="entry name" value="Small_GTPase_Ras-type"/>
</dbReference>
<dbReference type="GO" id="GO:0005886">
    <property type="term" value="C:plasma membrane"/>
    <property type="evidence" value="ECO:0007669"/>
    <property type="project" value="UniProtKB-SubCell"/>
</dbReference>
<keyword evidence="8" id="KW-0449">Lipoprotein</keyword>
<evidence type="ECO:0000256" key="9">
    <source>
        <dbReference type="ARBA" id="ARBA00023289"/>
    </source>
</evidence>
<keyword evidence="6" id="KW-0342">GTP-binding</keyword>
<dbReference type="PRINTS" id="PR00449">
    <property type="entry name" value="RASTRNSFRMNG"/>
</dbReference>
<dbReference type="PROSITE" id="PS51420">
    <property type="entry name" value="RHO"/>
    <property type="match status" value="1"/>
</dbReference>
<proteinExistence type="inferred from homology"/>
<evidence type="ECO:0000256" key="4">
    <source>
        <dbReference type="ARBA" id="ARBA00022481"/>
    </source>
</evidence>
<evidence type="ECO:0000313" key="12">
    <source>
        <dbReference type="Proteomes" id="UP001146793"/>
    </source>
</evidence>
<evidence type="ECO:0000256" key="10">
    <source>
        <dbReference type="SAM" id="Coils"/>
    </source>
</evidence>
<organism evidence="11 12">
    <name type="scientific">Anaeramoeba flamelloides</name>
    <dbReference type="NCBI Taxonomy" id="1746091"/>
    <lineage>
        <taxon>Eukaryota</taxon>
        <taxon>Metamonada</taxon>
        <taxon>Anaeramoebidae</taxon>
        <taxon>Anaeramoeba</taxon>
    </lineage>
</organism>
<sequence length="199" mass="23073">MNNKKLVVVGGGGVGKSALTIQFVQSHFIEEYDPTIEDAYRRQVKIDDETHLLDILDTAGQEEYSAMRDSYMRSGEAFLIVYSVIDRNSFDEIATFHEQITRVKDSDDVPIIIVGNKSDLENQRQISRGEGQDLAKTYGCPFFETSAKYRINVDEVFFETVREINRQKEKLIEKENNLNKKNMKNSQKKKKRRFRCSIM</sequence>
<keyword evidence="4" id="KW-0488">Methylation</keyword>
<evidence type="ECO:0000256" key="3">
    <source>
        <dbReference type="ARBA" id="ARBA00022475"/>
    </source>
</evidence>
<comment type="similarity">
    <text evidence="2">Belongs to the small GTPase superfamily. Ras family.</text>
</comment>
<dbReference type="GO" id="GO:0003924">
    <property type="term" value="F:GTPase activity"/>
    <property type="evidence" value="ECO:0007669"/>
    <property type="project" value="InterPro"/>
</dbReference>
<dbReference type="InterPro" id="IPR005225">
    <property type="entry name" value="Small_GTP-bd"/>
</dbReference>